<dbReference type="AlphaFoldDB" id="A0AAV1JJZ1"/>
<dbReference type="InterPro" id="IPR007588">
    <property type="entry name" value="Znf_FLYWCH"/>
</dbReference>
<dbReference type="Pfam" id="PF00651">
    <property type="entry name" value="BTB"/>
    <property type="match status" value="1"/>
</dbReference>
<organism evidence="8 9">
    <name type="scientific">Leptosia nina</name>
    <dbReference type="NCBI Taxonomy" id="320188"/>
    <lineage>
        <taxon>Eukaryota</taxon>
        <taxon>Metazoa</taxon>
        <taxon>Ecdysozoa</taxon>
        <taxon>Arthropoda</taxon>
        <taxon>Hexapoda</taxon>
        <taxon>Insecta</taxon>
        <taxon>Pterygota</taxon>
        <taxon>Neoptera</taxon>
        <taxon>Endopterygota</taxon>
        <taxon>Lepidoptera</taxon>
        <taxon>Glossata</taxon>
        <taxon>Ditrysia</taxon>
        <taxon>Papilionoidea</taxon>
        <taxon>Pieridae</taxon>
        <taxon>Pierinae</taxon>
        <taxon>Leptosia</taxon>
    </lineage>
</organism>
<dbReference type="PANTHER" id="PTHR23110">
    <property type="entry name" value="BTB DOMAIN TRANSCRIPTION FACTOR"/>
    <property type="match status" value="1"/>
</dbReference>
<keyword evidence="2" id="KW-0479">Metal-binding</keyword>
<evidence type="ECO:0000256" key="6">
    <source>
        <dbReference type="SAM" id="MobiDB-lite"/>
    </source>
</evidence>
<dbReference type="Gene3D" id="2.20.25.240">
    <property type="match status" value="1"/>
</dbReference>
<dbReference type="InterPro" id="IPR051095">
    <property type="entry name" value="Dros_DevTransReg"/>
</dbReference>
<dbReference type="CDD" id="cd18315">
    <property type="entry name" value="BTB_POZ_BAB-like"/>
    <property type="match status" value="1"/>
</dbReference>
<dbReference type="Proteomes" id="UP001497472">
    <property type="component" value="Unassembled WGS sequence"/>
</dbReference>
<feature type="compositionally biased region" description="Polar residues" evidence="6">
    <location>
        <begin position="157"/>
        <end position="169"/>
    </location>
</feature>
<evidence type="ECO:0000256" key="4">
    <source>
        <dbReference type="ARBA" id="ARBA00022833"/>
    </source>
</evidence>
<dbReference type="InterPro" id="IPR000210">
    <property type="entry name" value="BTB/POZ_dom"/>
</dbReference>
<reference evidence="8 9" key="1">
    <citation type="submission" date="2023-11" db="EMBL/GenBank/DDBJ databases">
        <authorList>
            <person name="Okamura Y."/>
        </authorList>
    </citation>
    <scope>NUCLEOTIDE SEQUENCE [LARGE SCALE GENOMIC DNA]</scope>
</reference>
<dbReference type="InterPro" id="IPR011333">
    <property type="entry name" value="SKP1/BTB/POZ_sf"/>
</dbReference>
<protein>
    <recommendedName>
        <fullName evidence="7">BTB domain-containing protein</fullName>
    </recommendedName>
</protein>
<dbReference type="Pfam" id="PF04500">
    <property type="entry name" value="FLYWCH"/>
    <property type="match status" value="1"/>
</dbReference>
<dbReference type="SUPFAM" id="SSF54695">
    <property type="entry name" value="POZ domain"/>
    <property type="match status" value="1"/>
</dbReference>
<proteinExistence type="predicted"/>
<keyword evidence="3" id="KW-0863">Zinc-finger</keyword>
<evidence type="ECO:0000313" key="8">
    <source>
        <dbReference type="EMBL" id="CAK1549255.1"/>
    </source>
</evidence>
<dbReference type="GO" id="GO:0006357">
    <property type="term" value="P:regulation of transcription by RNA polymerase II"/>
    <property type="evidence" value="ECO:0007669"/>
    <property type="project" value="TreeGrafter"/>
</dbReference>
<dbReference type="PANTHER" id="PTHR23110:SF109">
    <property type="entry name" value="FI07618P-RELATED"/>
    <property type="match status" value="1"/>
</dbReference>
<dbReference type="GO" id="GO:0005634">
    <property type="term" value="C:nucleus"/>
    <property type="evidence" value="ECO:0007669"/>
    <property type="project" value="UniProtKB-SubCell"/>
</dbReference>
<comment type="caution">
    <text evidence="8">The sequence shown here is derived from an EMBL/GenBank/DDBJ whole genome shotgun (WGS) entry which is preliminary data.</text>
</comment>
<feature type="region of interest" description="Disordered" evidence="6">
    <location>
        <begin position="152"/>
        <end position="171"/>
    </location>
</feature>
<dbReference type="PROSITE" id="PS50097">
    <property type="entry name" value="BTB"/>
    <property type="match status" value="1"/>
</dbReference>
<dbReference type="SMART" id="SM00225">
    <property type="entry name" value="BTB"/>
    <property type="match status" value="1"/>
</dbReference>
<evidence type="ECO:0000259" key="7">
    <source>
        <dbReference type="PROSITE" id="PS50097"/>
    </source>
</evidence>
<evidence type="ECO:0000256" key="2">
    <source>
        <dbReference type="ARBA" id="ARBA00022723"/>
    </source>
</evidence>
<comment type="subcellular location">
    <subcellularLocation>
        <location evidence="1">Nucleus</location>
    </subcellularLocation>
</comment>
<dbReference type="GO" id="GO:0008270">
    <property type="term" value="F:zinc ion binding"/>
    <property type="evidence" value="ECO:0007669"/>
    <property type="project" value="UniProtKB-KW"/>
</dbReference>
<name>A0AAV1JJZ1_9NEOP</name>
<keyword evidence="9" id="KW-1185">Reference proteome</keyword>
<evidence type="ECO:0000313" key="9">
    <source>
        <dbReference type="Proteomes" id="UP001497472"/>
    </source>
</evidence>
<evidence type="ECO:0000256" key="5">
    <source>
        <dbReference type="ARBA" id="ARBA00023242"/>
    </source>
</evidence>
<keyword evidence="4" id="KW-0862">Zinc</keyword>
<accession>A0AAV1JJZ1</accession>
<evidence type="ECO:0000256" key="1">
    <source>
        <dbReference type="ARBA" id="ARBA00004123"/>
    </source>
</evidence>
<keyword evidence="5" id="KW-0539">Nucleus</keyword>
<feature type="domain" description="BTB" evidence="7">
    <location>
        <begin position="31"/>
        <end position="96"/>
    </location>
</feature>
<dbReference type="Gene3D" id="3.30.710.10">
    <property type="entry name" value="Potassium Channel Kv1.1, Chain A"/>
    <property type="match status" value="1"/>
</dbReference>
<dbReference type="EMBL" id="CAVLEF010000011">
    <property type="protein sequence ID" value="CAK1549255.1"/>
    <property type="molecule type" value="Genomic_DNA"/>
</dbReference>
<evidence type="ECO:0000256" key="3">
    <source>
        <dbReference type="ARBA" id="ARBA00022771"/>
    </source>
</evidence>
<gene>
    <name evidence="8" type="ORF">LNINA_LOCUS8568</name>
</gene>
<sequence length="295" mass="34358">MTTLHYALSWADHLESISKGLSSLQQKEELVDMTLAADGHFIKVHKVIMAIASQFFKEIICSTKCDHPVVYLNKVSYQSLIYILEYIYTGEVHVEKENMEEFVSTAQDLQIKGLKDIYDHYKKVDTKHLMEEFPITVEDTDDIYYPEVQSSERENTSFDLNEESISSKKPNPGVQVVEKLSKVAFDDVSDFDTTVHYTMSNRGSIQMILNKFMYYLKHKNKDNSRQWRCVDYLNSRKCPALIFTEEDLIVKRVSIHNHKPHDNKIKKRIMSGNIFKGIQEAEEIRETNHVMRGSM</sequence>